<organism evidence="2">
    <name type="scientific">Arundo donax</name>
    <name type="common">Giant reed</name>
    <name type="synonym">Donax arundinaceus</name>
    <dbReference type="NCBI Taxonomy" id="35708"/>
    <lineage>
        <taxon>Eukaryota</taxon>
        <taxon>Viridiplantae</taxon>
        <taxon>Streptophyta</taxon>
        <taxon>Embryophyta</taxon>
        <taxon>Tracheophyta</taxon>
        <taxon>Spermatophyta</taxon>
        <taxon>Magnoliopsida</taxon>
        <taxon>Liliopsida</taxon>
        <taxon>Poales</taxon>
        <taxon>Poaceae</taxon>
        <taxon>PACMAD clade</taxon>
        <taxon>Arundinoideae</taxon>
        <taxon>Arundineae</taxon>
        <taxon>Arundo</taxon>
    </lineage>
</organism>
<name>A0A0A9FFG6_ARUDO</name>
<dbReference type="EMBL" id="GBRH01187927">
    <property type="protein sequence ID" value="JAE09969.1"/>
    <property type="molecule type" value="Transcribed_RNA"/>
</dbReference>
<reference evidence="2" key="1">
    <citation type="submission" date="2014-09" db="EMBL/GenBank/DDBJ databases">
        <authorList>
            <person name="Magalhaes I.L.F."/>
            <person name="Oliveira U."/>
            <person name="Santos F.R."/>
            <person name="Vidigal T.H.D.A."/>
            <person name="Brescovit A.D."/>
            <person name="Santos A.J."/>
        </authorList>
    </citation>
    <scope>NUCLEOTIDE SEQUENCE</scope>
    <source>
        <tissue evidence="2">Shoot tissue taken approximately 20 cm above the soil surface</tissue>
    </source>
</reference>
<dbReference type="AlphaFoldDB" id="A0A0A9FFG6"/>
<protein>
    <submittedName>
        <fullName evidence="2">Uncharacterized protein</fullName>
    </submittedName>
</protein>
<evidence type="ECO:0000313" key="2">
    <source>
        <dbReference type="EMBL" id="JAE09969.1"/>
    </source>
</evidence>
<evidence type="ECO:0000256" key="1">
    <source>
        <dbReference type="SAM" id="MobiDB-lite"/>
    </source>
</evidence>
<reference evidence="2" key="2">
    <citation type="journal article" date="2015" name="Data Brief">
        <title>Shoot transcriptome of the giant reed, Arundo donax.</title>
        <authorList>
            <person name="Barrero R.A."/>
            <person name="Guerrero F.D."/>
            <person name="Moolhuijzen P."/>
            <person name="Goolsby J.A."/>
            <person name="Tidwell J."/>
            <person name="Bellgard S.E."/>
            <person name="Bellgard M.I."/>
        </authorList>
    </citation>
    <scope>NUCLEOTIDE SEQUENCE</scope>
    <source>
        <tissue evidence="2">Shoot tissue taken approximately 20 cm above the soil surface</tissue>
    </source>
</reference>
<sequence>MHHKETSGRSSDKSSSCNSGSVWTYHWRARRIFY</sequence>
<feature type="compositionally biased region" description="Basic and acidic residues" evidence="1">
    <location>
        <begin position="1"/>
        <end position="12"/>
    </location>
</feature>
<proteinExistence type="predicted"/>
<feature type="region of interest" description="Disordered" evidence="1">
    <location>
        <begin position="1"/>
        <end position="20"/>
    </location>
</feature>
<accession>A0A0A9FFG6</accession>